<accession>A0A067RGH8</accession>
<evidence type="ECO:0000313" key="1">
    <source>
        <dbReference type="EMBL" id="KDR18214.1"/>
    </source>
</evidence>
<protein>
    <submittedName>
        <fullName evidence="1">Uncharacterized protein</fullName>
    </submittedName>
</protein>
<organism evidence="1 2">
    <name type="scientific">Zootermopsis nevadensis</name>
    <name type="common">Dampwood termite</name>
    <dbReference type="NCBI Taxonomy" id="136037"/>
    <lineage>
        <taxon>Eukaryota</taxon>
        <taxon>Metazoa</taxon>
        <taxon>Ecdysozoa</taxon>
        <taxon>Arthropoda</taxon>
        <taxon>Hexapoda</taxon>
        <taxon>Insecta</taxon>
        <taxon>Pterygota</taxon>
        <taxon>Neoptera</taxon>
        <taxon>Polyneoptera</taxon>
        <taxon>Dictyoptera</taxon>
        <taxon>Blattodea</taxon>
        <taxon>Blattoidea</taxon>
        <taxon>Termitoidae</taxon>
        <taxon>Termopsidae</taxon>
        <taxon>Zootermopsis</taxon>
    </lineage>
</organism>
<gene>
    <name evidence="1" type="ORF">L798_06965</name>
</gene>
<dbReference type="Proteomes" id="UP000027135">
    <property type="component" value="Unassembled WGS sequence"/>
</dbReference>
<keyword evidence="2" id="KW-1185">Reference proteome</keyword>
<dbReference type="EMBL" id="KK852699">
    <property type="protein sequence ID" value="KDR18214.1"/>
    <property type="molecule type" value="Genomic_DNA"/>
</dbReference>
<dbReference type="AlphaFoldDB" id="A0A067RGH8"/>
<dbReference type="eggNOG" id="ENOG502SY40">
    <property type="taxonomic scope" value="Eukaryota"/>
</dbReference>
<sequence length="105" mass="12143">MDKTEWKLQYSESGSPALRNWMRLHSSARITRSRMMGLANSESSHVLWITKVLWPPRRISDVYSSMARLLSPIKTDTDRRFSAVSLRPERTSQNLSVLAVHRTIT</sequence>
<name>A0A067RGH8_ZOONE</name>
<reference evidence="1 2" key="1">
    <citation type="journal article" date="2014" name="Nat. Commun.">
        <title>Molecular traces of alternative social organization in a termite genome.</title>
        <authorList>
            <person name="Terrapon N."/>
            <person name="Li C."/>
            <person name="Robertson H.M."/>
            <person name="Ji L."/>
            <person name="Meng X."/>
            <person name="Booth W."/>
            <person name="Chen Z."/>
            <person name="Childers C.P."/>
            <person name="Glastad K.M."/>
            <person name="Gokhale K."/>
            <person name="Gowin J."/>
            <person name="Gronenberg W."/>
            <person name="Hermansen R.A."/>
            <person name="Hu H."/>
            <person name="Hunt B.G."/>
            <person name="Huylmans A.K."/>
            <person name="Khalil S.M."/>
            <person name="Mitchell R.D."/>
            <person name="Munoz-Torres M.C."/>
            <person name="Mustard J.A."/>
            <person name="Pan H."/>
            <person name="Reese J.T."/>
            <person name="Scharf M.E."/>
            <person name="Sun F."/>
            <person name="Vogel H."/>
            <person name="Xiao J."/>
            <person name="Yang W."/>
            <person name="Yang Z."/>
            <person name="Yang Z."/>
            <person name="Zhou J."/>
            <person name="Zhu J."/>
            <person name="Brent C.S."/>
            <person name="Elsik C.G."/>
            <person name="Goodisman M.A."/>
            <person name="Liberles D.A."/>
            <person name="Roe R.M."/>
            <person name="Vargo E.L."/>
            <person name="Vilcinskas A."/>
            <person name="Wang J."/>
            <person name="Bornberg-Bauer E."/>
            <person name="Korb J."/>
            <person name="Zhang G."/>
            <person name="Liebig J."/>
        </authorList>
    </citation>
    <scope>NUCLEOTIDE SEQUENCE [LARGE SCALE GENOMIC DNA]</scope>
    <source>
        <tissue evidence="1">Whole organism</tissue>
    </source>
</reference>
<proteinExistence type="predicted"/>
<evidence type="ECO:0000313" key="2">
    <source>
        <dbReference type="Proteomes" id="UP000027135"/>
    </source>
</evidence>
<dbReference type="InParanoid" id="A0A067RGH8"/>